<protein>
    <submittedName>
        <fullName evidence="3">YcxB family protein</fullName>
    </submittedName>
</protein>
<keyword evidence="1" id="KW-0472">Membrane</keyword>
<evidence type="ECO:0000313" key="3">
    <source>
        <dbReference type="EMBL" id="MFD0787741.1"/>
    </source>
</evidence>
<sequence length="166" mass="18048">MISFETQPDRRLLAVALRCTMRAAIRLFAACGFILLLPAAVTLLLSDEPVVAVGWLLGAVIFWAVPSLLVRGGVRASWKLYGIPIAWQFSDEGVRMVSALMESLIRWEALESVEPIPGQLLLKVNRQQVIPVPIAGLTPSDRDTLVGFLEGRGLLPAGALPATRLH</sequence>
<feature type="domain" description="YcxB-like C-terminal" evidence="2">
    <location>
        <begin position="89"/>
        <end position="148"/>
    </location>
</feature>
<reference evidence="4" key="1">
    <citation type="journal article" date="2019" name="Int. J. Syst. Evol. Microbiol.">
        <title>The Global Catalogue of Microorganisms (GCM) 10K type strain sequencing project: providing services to taxonomists for standard genome sequencing and annotation.</title>
        <authorList>
            <consortium name="The Broad Institute Genomics Platform"/>
            <consortium name="The Broad Institute Genome Sequencing Center for Infectious Disease"/>
            <person name="Wu L."/>
            <person name="Ma J."/>
        </authorList>
    </citation>
    <scope>NUCLEOTIDE SEQUENCE [LARGE SCALE GENOMIC DNA]</scope>
    <source>
        <strain evidence="4">JCM 32148</strain>
    </source>
</reference>
<comment type="caution">
    <text evidence="3">The sequence shown here is derived from an EMBL/GenBank/DDBJ whole genome shotgun (WGS) entry which is preliminary data.</text>
</comment>
<keyword evidence="1" id="KW-1133">Transmembrane helix</keyword>
<feature type="transmembrane region" description="Helical" evidence="1">
    <location>
        <begin position="52"/>
        <end position="70"/>
    </location>
</feature>
<gene>
    <name evidence="3" type="ORF">ACFQZ8_27870</name>
</gene>
<name>A0ABW3AB17_9ACTN</name>
<evidence type="ECO:0000313" key="4">
    <source>
        <dbReference type="Proteomes" id="UP001597053"/>
    </source>
</evidence>
<dbReference type="InterPro" id="IPR025588">
    <property type="entry name" value="YcxB-like_C"/>
</dbReference>
<organism evidence="3 4">
    <name type="scientific">Micromonospora azadirachtae</name>
    <dbReference type="NCBI Taxonomy" id="1970735"/>
    <lineage>
        <taxon>Bacteria</taxon>
        <taxon>Bacillati</taxon>
        <taxon>Actinomycetota</taxon>
        <taxon>Actinomycetes</taxon>
        <taxon>Micromonosporales</taxon>
        <taxon>Micromonosporaceae</taxon>
        <taxon>Micromonospora</taxon>
    </lineage>
</organism>
<evidence type="ECO:0000259" key="2">
    <source>
        <dbReference type="Pfam" id="PF14317"/>
    </source>
</evidence>
<evidence type="ECO:0000256" key="1">
    <source>
        <dbReference type="SAM" id="Phobius"/>
    </source>
</evidence>
<feature type="transmembrane region" description="Helical" evidence="1">
    <location>
        <begin position="27"/>
        <end position="46"/>
    </location>
</feature>
<dbReference type="EMBL" id="JBHTHM010002220">
    <property type="protein sequence ID" value="MFD0787741.1"/>
    <property type="molecule type" value="Genomic_DNA"/>
</dbReference>
<dbReference type="Pfam" id="PF14317">
    <property type="entry name" value="YcxB"/>
    <property type="match status" value="1"/>
</dbReference>
<proteinExistence type="predicted"/>
<keyword evidence="1" id="KW-0812">Transmembrane</keyword>
<accession>A0ABW3AB17</accession>
<keyword evidence="4" id="KW-1185">Reference proteome</keyword>
<dbReference type="Proteomes" id="UP001597053">
    <property type="component" value="Unassembled WGS sequence"/>
</dbReference>